<dbReference type="Pfam" id="PF13975">
    <property type="entry name" value="gag-asp_proteas"/>
    <property type="match status" value="1"/>
</dbReference>
<gene>
    <name evidence="2" type="ORF">PACLA_8A015846</name>
</gene>
<proteinExistence type="predicted"/>
<accession>A0A6S7FVU2</accession>
<dbReference type="EMBL" id="CACRXK020000402">
    <property type="protein sequence ID" value="CAB3981553.1"/>
    <property type="molecule type" value="Genomic_DNA"/>
</dbReference>
<protein>
    <submittedName>
        <fullName evidence="2">Retrovirus-related Pol poly from transposon 412</fullName>
    </submittedName>
</protein>
<dbReference type="GO" id="GO:0004190">
    <property type="term" value="F:aspartic-type endopeptidase activity"/>
    <property type="evidence" value="ECO:0007669"/>
    <property type="project" value="InterPro"/>
</dbReference>
<dbReference type="InterPro" id="IPR001995">
    <property type="entry name" value="Peptidase_A2_cat"/>
</dbReference>
<evidence type="ECO:0000313" key="3">
    <source>
        <dbReference type="Proteomes" id="UP001152795"/>
    </source>
</evidence>
<evidence type="ECO:0000313" key="2">
    <source>
        <dbReference type="EMBL" id="CAB3981553.1"/>
    </source>
</evidence>
<dbReference type="PROSITE" id="PS50175">
    <property type="entry name" value="ASP_PROT_RETROV"/>
    <property type="match status" value="1"/>
</dbReference>
<organism evidence="2 3">
    <name type="scientific">Paramuricea clavata</name>
    <name type="common">Red gorgonian</name>
    <name type="synonym">Violescent sea-whip</name>
    <dbReference type="NCBI Taxonomy" id="317549"/>
    <lineage>
        <taxon>Eukaryota</taxon>
        <taxon>Metazoa</taxon>
        <taxon>Cnidaria</taxon>
        <taxon>Anthozoa</taxon>
        <taxon>Octocorallia</taxon>
        <taxon>Malacalcyonacea</taxon>
        <taxon>Plexauridae</taxon>
        <taxon>Paramuricea</taxon>
    </lineage>
</organism>
<dbReference type="GO" id="GO:0006508">
    <property type="term" value="P:proteolysis"/>
    <property type="evidence" value="ECO:0007669"/>
    <property type="project" value="InterPro"/>
</dbReference>
<dbReference type="InterPro" id="IPR001969">
    <property type="entry name" value="Aspartic_peptidase_AS"/>
</dbReference>
<dbReference type="Gene3D" id="2.40.70.10">
    <property type="entry name" value="Acid Proteases"/>
    <property type="match status" value="1"/>
</dbReference>
<keyword evidence="3" id="KW-1185">Reference proteome</keyword>
<sequence length="386" mass="43753">MVFNFIQRQLFWTLLLYNISIVVVEAFKAERNPQKQQFFRIKRGVRSQREAYISSRAKTALDCVLFCFREKLTCTSLNYAESTSFNGGKENCQLHNETKNDDANSLKFVKDDRYTFYRIPGVSHESENTQTTENRKLPTLAVSHNVPKSKPVKESQKFEGKSSWEAFLVQFEIVARMNGWDDDQKAMFLATSLHGNATLILRTTTRSQGYKRSKIWTTVGKRKAVDLSERGSIGSGAEKVPRSDAEVNVCGGALRVTGFISGHSVQFVVDTGADVTVLSYRVYKELNQLGEVANLTADGTLNGLDGQRIEVLGTITLNFSVGEIYSRQQVWITKIKEDCILGADFLRKQDCVIDYPRNILHIDTTEVPMHVNTDELKCFRIVLQCR</sequence>
<dbReference type="CDD" id="cd00303">
    <property type="entry name" value="retropepsin_like"/>
    <property type="match status" value="1"/>
</dbReference>
<dbReference type="SUPFAM" id="SSF50630">
    <property type="entry name" value="Acid proteases"/>
    <property type="match status" value="1"/>
</dbReference>
<keyword evidence="1" id="KW-0378">Hydrolase</keyword>
<comment type="caution">
    <text evidence="2">The sequence shown here is derived from an EMBL/GenBank/DDBJ whole genome shotgun (WGS) entry which is preliminary data.</text>
</comment>
<dbReference type="OrthoDB" id="775972at2759"/>
<name>A0A6S7FVU2_PARCT</name>
<dbReference type="Proteomes" id="UP001152795">
    <property type="component" value="Unassembled WGS sequence"/>
</dbReference>
<dbReference type="InterPro" id="IPR021109">
    <property type="entry name" value="Peptidase_aspartic_dom_sf"/>
</dbReference>
<dbReference type="AlphaFoldDB" id="A0A6S7FVU2"/>
<dbReference type="PROSITE" id="PS00141">
    <property type="entry name" value="ASP_PROTEASE"/>
    <property type="match status" value="1"/>
</dbReference>
<reference evidence="2" key="1">
    <citation type="submission" date="2020-04" db="EMBL/GenBank/DDBJ databases">
        <authorList>
            <person name="Alioto T."/>
            <person name="Alioto T."/>
            <person name="Gomez Garrido J."/>
        </authorList>
    </citation>
    <scope>NUCLEOTIDE SEQUENCE</scope>
    <source>
        <strain evidence="2">A484AB</strain>
    </source>
</reference>
<evidence type="ECO:0000256" key="1">
    <source>
        <dbReference type="ARBA" id="ARBA00022801"/>
    </source>
</evidence>